<sequence length="105" mass="10809">MLVDEMERLLRAPLASGNADAWERGPDASHGFGDPSAPVECRVLLVVGEWAEVVTEHHGVGDDPLRVPAAGLADQLGVAVDALPGLRFSGVVGDDGLVTGVSLVS</sequence>
<protein>
    <submittedName>
        <fullName evidence="1">Uncharacterized protein</fullName>
    </submittedName>
</protein>
<dbReference type="AlphaFoldDB" id="A0A2W2E8K6"/>
<reference evidence="1 2" key="1">
    <citation type="submission" date="2018-01" db="EMBL/GenBank/DDBJ databases">
        <title>Draft genome sequence of Nonomuraea sp. KC333.</title>
        <authorList>
            <person name="Sahin N."/>
            <person name="Saygin H."/>
            <person name="Ay H."/>
        </authorList>
    </citation>
    <scope>NUCLEOTIDE SEQUENCE [LARGE SCALE GENOMIC DNA]</scope>
    <source>
        <strain evidence="1 2">KC333</strain>
    </source>
</reference>
<dbReference type="Proteomes" id="UP000249304">
    <property type="component" value="Unassembled WGS sequence"/>
</dbReference>
<accession>A0A2W2E8K6</accession>
<dbReference type="EMBL" id="POUD01000024">
    <property type="protein sequence ID" value="PZG20616.1"/>
    <property type="molecule type" value="Genomic_DNA"/>
</dbReference>
<comment type="caution">
    <text evidence="1">The sequence shown here is derived from an EMBL/GenBank/DDBJ whole genome shotgun (WGS) entry which is preliminary data.</text>
</comment>
<proteinExistence type="predicted"/>
<evidence type="ECO:0000313" key="2">
    <source>
        <dbReference type="Proteomes" id="UP000249304"/>
    </source>
</evidence>
<name>A0A2W2E8K6_9ACTN</name>
<evidence type="ECO:0000313" key="1">
    <source>
        <dbReference type="EMBL" id="PZG20616.1"/>
    </source>
</evidence>
<keyword evidence="2" id="KW-1185">Reference proteome</keyword>
<organism evidence="1 2">
    <name type="scientific">Nonomuraea aridisoli</name>
    <dbReference type="NCBI Taxonomy" id="2070368"/>
    <lineage>
        <taxon>Bacteria</taxon>
        <taxon>Bacillati</taxon>
        <taxon>Actinomycetota</taxon>
        <taxon>Actinomycetes</taxon>
        <taxon>Streptosporangiales</taxon>
        <taxon>Streptosporangiaceae</taxon>
        <taxon>Nonomuraea</taxon>
    </lineage>
</organism>
<gene>
    <name evidence="1" type="ORF">C1J01_08935</name>
</gene>